<evidence type="ECO:0000256" key="2">
    <source>
        <dbReference type="ARBA" id="ARBA00022475"/>
    </source>
</evidence>
<keyword evidence="2" id="KW-1003">Cell membrane</keyword>
<feature type="transmembrane region" description="Helical" evidence="6">
    <location>
        <begin position="223"/>
        <end position="240"/>
    </location>
</feature>
<proteinExistence type="predicted"/>
<dbReference type="InterPro" id="IPR020846">
    <property type="entry name" value="MFS_dom"/>
</dbReference>
<accession>X1RPI0</accession>
<feature type="transmembrane region" description="Helical" evidence="6">
    <location>
        <begin position="155"/>
        <end position="175"/>
    </location>
</feature>
<keyword evidence="5 6" id="KW-0472">Membrane</keyword>
<feature type="transmembrane region" description="Helical" evidence="6">
    <location>
        <begin position="187"/>
        <end position="211"/>
    </location>
</feature>
<dbReference type="Gene3D" id="1.20.1250.20">
    <property type="entry name" value="MFS general substrate transporter like domains"/>
    <property type="match status" value="1"/>
</dbReference>
<keyword evidence="3 6" id="KW-0812">Transmembrane</keyword>
<dbReference type="AlphaFoldDB" id="X1RPI0"/>
<organism evidence="8">
    <name type="scientific">marine sediment metagenome</name>
    <dbReference type="NCBI Taxonomy" id="412755"/>
    <lineage>
        <taxon>unclassified sequences</taxon>
        <taxon>metagenomes</taxon>
        <taxon>ecological metagenomes</taxon>
    </lineage>
</organism>
<evidence type="ECO:0000313" key="8">
    <source>
        <dbReference type="EMBL" id="GAI65070.1"/>
    </source>
</evidence>
<dbReference type="PROSITE" id="PS50850">
    <property type="entry name" value="MFS"/>
    <property type="match status" value="1"/>
</dbReference>
<feature type="transmembrane region" description="Helical" evidence="6">
    <location>
        <begin position="303"/>
        <end position="324"/>
    </location>
</feature>
<dbReference type="PANTHER" id="PTHR43124:SF3">
    <property type="entry name" value="CHLORAMPHENICOL EFFLUX PUMP RV0191"/>
    <property type="match status" value="1"/>
</dbReference>
<dbReference type="CDD" id="cd06174">
    <property type="entry name" value="MFS"/>
    <property type="match status" value="1"/>
</dbReference>
<evidence type="ECO:0000256" key="4">
    <source>
        <dbReference type="ARBA" id="ARBA00022989"/>
    </source>
</evidence>
<dbReference type="InterPro" id="IPR036259">
    <property type="entry name" value="MFS_trans_sf"/>
</dbReference>
<dbReference type="PANTHER" id="PTHR43124">
    <property type="entry name" value="PURINE EFFLUX PUMP PBUE"/>
    <property type="match status" value="1"/>
</dbReference>
<evidence type="ECO:0000256" key="5">
    <source>
        <dbReference type="ARBA" id="ARBA00023136"/>
    </source>
</evidence>
<dbReference type="GO" id="GO:0005886">
    <property type="term" value="C:plasma membrane"/>
    <property type="evidence" value="ECO:0007669"/>
    <property type="project" value="UniProtKB-SubCell"/>
</dbReference>
<feature type="non-terminal residue" evidence="8">
    <location>
        <position position="1"/>
    </location>
</feature>
<dbReference type="InterPro" id="IPR011701">
    <property type="entry name" value="MFS"/>
</dbReference>
<name>X1RPI0_9ZZZZ</name>
<keyword evidence="4 6" id="KW-1133">Transmembrane helix</keyword>
<comment type="caution">
    <text evidence="8">The sequence shown here is derived from an EMBL/GenBank/DDBJ whole genome shotgun (WGS) entry which is preliminary data.</text>
</comment>
<reference evidence="8" key="1">
    <citation type="journal article" date="2014" name="Front. Microbiol.">
        <title>High frequency of phylogenetically diverse reductive dehalogenase-homologous genes in deep subseafloor sedimentary metagenomes.</title>
        <authorList>
            <person name="Kawai M."/>
            <person name="Futagami T."/>
            <person name="Toyoda A."/>
            <person name="Takaki Y."/>
            <person name="Nishi S."/>
            <person name="Hori S."/>
            <person name="Arai W."/>
            <person name="Tsubouchi T."/>
            <person name="Morono Y."/>
            <person name="Uchiyama I."/>
            <person name="Ito T."/>
            <person name="Fujiyama A."/>
            <person name="Inagaki F."/>
            <person name="Takami H."/>
        </authorList>
    </citation>
    <scope>NUCLEOTIDE SEQUENCE</scope>
    <source>
        <strain evidence="8">Expedition CK06-06</strain>
    </source>
</reference>
<feature type="transmembrane region" description="Helical" evidence="6">
    <location>
        <begin position="33"/>
        <end position="51"/>
    </location>
</feature>
<evidence type="ECO:0000256" key="3">
    <source>
        <dbReference type="ARBA" id="ARBA00022692"/>
    </source>
</evidence>
<evidence type="ECO:0000256" key="1">
    <source>
        <dbReference type="ARBA" id="ARBA00004651"/>
    </source>
</evidence>
<comment type="subcellular location">
    <subcellularLocation>
        <location evidence="1">Cell membrane</location>
        <topology evidence="1">Multi-pass membrane protein</topology>
    </subcellularLocation>
</comment>
<protein>
    <recommendedName>
        <fullName evidence="7">Major facilitator superfamily (MFS) profile domain-containing protein</fullName>
    </recommendedName>
</protein>
<dbReference type="EMBL" id="BARW01001887">
    <property type="protein sequence ID" value="GAI65070.1"/>
    <property type="molecule type" value="Genomic_DNA"/>
</dbReference>
<gene>
    <name evidence="8" type="ORF">S12H4_05640</name>
</gene>
<dbReference type="Pfam" id="PF07690">
    <property type="entry name" value="MFS_1"/>
    <property type="match status" value="1"/>
</dbReference>
<feature type="transmembrane region" description="Helical" evidence="6">
    <location>
        <begin position="119"/>
        <end position="143"/>
    </location>
</feature>
<dbReference type="GO" id="GO:0022857">
    <property type="term" value="F:transmembrane transporter activity"/>
    <property type="evidence" value="ECO:0007669"/>
    <property type="project" value="InterPro"/>
</dbReference>
<dbReference type="InterPro" id="IPR050189">
    <property type="entry name" value="MFS_Efflux_Transporters"/>
</dbReference>
<feature type="transmembrane region" description="Helical" evidence="6">
    <location>
        <begin position="57"/>
        <end position="75"/>
    </location>
</feature>
<sequence>GMFAGLSWPAVISLSNDVVPKAFRSRFFGVYEIIRSLTMTFGFMIGAFLVQNGLWRQYFWGTGLGILICALIFAIHNKEPKRGAQQEELFHILKNKDVNYDFKINRETMLKTMLSKTNIVALIEGIFTQILMGSINFLILNLIQNDPHNISEFSTSIFMITFGLTGGIIGQLLLARLSDKLAKERPVMRIPIIIVAIIGGLFTFILFFFIPWPHLTIEQGKDVAFLMAIPIIWLMGILFFSSRSIFSLYMVNQSPLLQEINLPEAQGQIVSWNQFLENLGRGMGPLLSGILLAVTSMNYQSTILIITLCILPGVILWGFAIKWFPSDAYNIREILKGRADILESNEGASSPSDYQIKP</sequence>
<evidence type="ECO:0000259" key="7">
    <source>
        <dbReference type="PROSITE" id="PS50850"/>
    </source>
</evidence>
<evidence type="ECO:0000256" key="6">
    <source>
        <dbReference type="SAM" id="Phobius"/>
    </source>
</evidence>
<feature type="domain" description="Major facilitator superfamily (MFS) profile" evidence="7">
    <location>
        <begin position="1"/>
        <end position="325"/>
    </location>
</feature>
<dbReference type="SUPFAM" id="SSF103473">
    <property type="entry name" value="MFS general substrate transporter"/>
    <property type="match status" value="1"/>
</dbReference>